<reference evidence="3 4" key="1">
    <citation type="submission" date="2013-07" db="EMBL/GenBank/DDBJ databases">
        <authorList>
            <person name="Stoco P.H."/>
            <person name="Wagner G."/>
            <person name="Gerber A."/>
            <person name="Zaha A."/>
            <person name="Thompson C."/>
            <person name="Bartholomeu D.C."/>
            <person name="Luckemeyer D.D."/>
            <person name="Bahia D."/>
            <person name="Loreto E."/>
            <person name="Prestes E.B."/>
            <person name="Lima F.M."/>
            <person name="Rodrigues-Luiz G."/>
            <person name="Vallejo G.A."/>
            <person name="Filho J.F."/>
            <person name="Monteiro K.M."/>
            <person name="Tyler K.M."/>
            <person name="de Almeida L.G."/>
            <person name="Ortiz M.F."/>
            <person name="Siervo M.A."/>
            <person name="de Moraes M.H."/>
            <person name="Cunha O.L."/>
            <person name="Mendonca-Neto R."/>
            <person name="Silva R."/>
            <person name="Teixeira S.M."/>
            <person name="Murta S.M."/>
            <person name="Sincero T.C."/>
            <person name="Mendes T.A."/>
            <person name="Urmenyi T.P."/>
            <person name="Silva V.G."/>
            <person name="da Rocha W.D."/>
            <person name="Andersson B."/>
            <person name="Romanha A.J."/>
            <person name="Steindel M."/>
            <person name="de Vasconcelos A.T."/>
            <person name="Grisard E.C."/>
        </authorList>
    </citation>
    <scope>NUCLEOTIDE SEQUENCE [LARGE SCALE GENOMIC DNA]</scope>
    <source>
        <strain evidence="3 4">SC58</strain>
    </source>
</reference>
<feature type="region of interest" description="Disordered" evidence="2">
    <location>
        <begin position="1145"/>
        <end position="1166"/>
    </location>
</feature>
<accession>A0A061IV73</accession>
<dbReference type="EMBL" id="AUPL01006557">
    <property type="protein sequence ID" value="ESL05781.1"/>
    <property type="molecule type" value="Genomic_DNA"/>
</dbReference>
<keyword evidence="4" id="KW-1185">Reference proteome</keyword>
<feature type="coiled-coil region" evidence="1">
    <location>
        <begin position="973"/>
        <end position="1000"/>
    </location>
</feature>
<dbReference type="Gene3D" id="1.10.287.1490">
    <property type="match status" value="1"/>
</dbReference>
<name>A0A061IV73_TRYRA</name>
<feature type="coiled-coil region" evidence="1">
    <location>
        <begin position="725"/>
        <end position="798"/>
    </location>
</feature>
<evidence type="ECO:0000313" key="3">
    <source>
        <dbReference type="EMBL" id="ESL05781.1"/>
    </source>
</evidence>
<sequence>MRRCFCDFSIVLNEVAEDIGDTVSNLIVFSRGDACLCKGVDAPFSNSGVVDLAGFGAGLGQLRRFAAAWRTIAQSQRESCGCYEEVCESLRGVFVALGVEAPDVSLEALRGAREEALRGVLTWMNDAVGEAQPPLSRYADATADVLGAVEVEVQRCVESAVARSLELRRFHDAVVASVVGEDVQAAVRAGARDDAAEAEADDDPVLSKIHQLQLCMEDSRESLVLSVTGEAARGSGTSTRRRPDGFPLEKRVKELQGECERAAAAFVELRSILCSDTEEQAARGGNSGSDTDDPNASSSVCSYNDLVALARRCVMQIGAEREKNKQLCEELCHVLTTAGAVTDSSANSLPSRDQLRHAASADAATENLGTDAAVLACQKTRLLMPMREFVDANDLDQTSTWSGQRGSLEIVHQVKNHIDSRAAEVRELRTAVTTSVETLGGEALSDSADSRVIANVLLDLVRETSTSISEVHAIIDPDAAAVRSGPLRLRDLVARLEKKVEEWDKGMREARLLVDSVMHINDPNFTLVALPGRTLTRKAKPQPVMSGKVDDPLSLRRIFPASAANTLVGQLVSEGPTSNASSRRASSALAASTSDAGNFELNVKLIHDAVREVRAKLFGIRQLTNACATAVCLMGSEEEECQALDTLPVRLLQKAQEVSEVIQLTKDAVVALDGGDDNPLAVPSTLLARVERLIKDWEALRNENGTLRLEGDALQMQKTFLLRDFEEVREKHASEEQRLSEAHAKLSAECDELRRTIDNCMRDIRQRDDALAQQQQRSAGLQEECSRLYAECELLQRQLVTVRATRDDLQASELGLRDAAVMVRRASAFVHERLHKAIDKPIREPSSRTAAAAAALLAVNPVEASAQEANQKHTVQASVDRDTSASAAQLLAEGVRDLRLCGKALQQLGLRVRTEAQLRNWVLQTYQQTKSVVVGWEAAEHALLLEAFRDGALWLNENARAAKERDGMLHSLQQRLKEELSSREEERAVWQRRLRDLEDSYAERGITLQCCTDSLRDGNVQRELLRAEAENWRRHAEAAADGLAAEHAEACKLRQQLEELRGRFEEQVKRSATAPMGGGVGTESHGIQLDWVPAVLELVAAVGGDRAAEEGQLGERLAGAVKCARRLSKDRSRCRALLQEELLMMRDDSAAPPRSQERQDDGGEDQRMPLAKLMALHKSKLEKLSAERVALLEAWQAAQHDASRFHRELREREEKHARDTEEMGRRISDLRALVQRKLEADARAEEQMEEVQFVMDQHLAEMCKHAAEEAAVTRHLGELRRLLRSKINIQKGVRMCL</sequence>
<dbReference type="OrthoDB" id="250086at2759"/>
<evidence type="ECO:0000256" key="1">
    <source>
        <dbReference type="SAM" id="Coils"/>
    </source>
</evidence>
<proteinExistence type="predicted"/>
<protein>
    <submittedName>
        <fullName evidence="3">Uncharacterized protein</fullName>
    </submittedName>
</protein>
<keyword evidence="1" id="KW-0175">Coiled coil</keyword>
<dbReference type="Proteomes" id="UP000031737">
    <property type="component" value="Unassembled WGS sequence"/>
</dbReference>
<evidence type="ECO:0000256" key="2">
    <source>
        <dbReference type="SAM" id="MobiDB-lite"/>
    </source>
</evidence>
<evidence type="ECO:0000313" key="4">
    <source>
        <dbReference type="Proteomes" id="UP000031737"/>
    </source>
</evidence>
<organism evidence="3 4">
    <name type="scientific">Trypanosoma rangeli SC58</name>
    <dbReference type="NCBI Taxonomy" id="429131"/>
    <lineage>
        <taxon>Eukaryota</taxon>
        <taxon>Discoba</taxon>
        <taxon>Euglenozoa</taxon>
        <taxon>Kinetoplastea</taxon>
        <taxon>Metakinetoplastina</taxon>
        <taxon>Trypanosomatida</taxon>
        <taxon>Trypanosomatidae</taxon>
        <taxon>Trypanosoma</taxon>
        <taxon>Herpetosoma</taxon>
    </lineage>
</organism>
<gene>
    <name evidence="3" type="ORF">TRSC58_06557</name>
</gene>
<dbReference type="VEuPathDB" id="TriTrypDB:TRSC58_06557"/>
<comment type="caution">
    <text evidence="3">The sequence shown here is derived from an EMBL/GenBank/DDBJ whole genome shotgun (WGS) entry which is preliminary data.</text>
</comment>